<gene>
    <name evidence="3" type="ORF">PAXINDRAFT_83287</name>
</gene>
<dbReference type="AlphaFoldDB" id="A0A0C9STM3"/>
<dbReference type="PANTHER" id="PTHR44329">
    <property type="entry name" value="SERINE/THREONINE-PROTEIN KINASE TNNI3K-RELATED"/>
    <property type="match status" value="1"/>
</dbReference>
<dbReference type="OrthoDB" id="5809314at2759"/>
<evidence type="ECO:0000259" key="2">
    <source>
        <dbReference type="PROSITE" id="PS50011"/>
    </source>
</evidence>
<reference evidence="4" key="2">
    <citation type="submission" date="2015-01" db="EMBL/GenBank/DDBJ databases">
        <title>Evolutionary Origins and Diversification of the Mycorrhizal Mutualists.</title>
        <authorList>
            <consortium name="DOE Joint Genome Institute"/>
            <consortium name="Mycorrhizal Genomics Consortium"/>
            <person name="Kohler A."/>
            <person name="Kuo A."/>
            <person name="Nagy L.G."/>
            <person name="Floudas D."/>
            <person name="Copeland A."/>
            <person name="Barry K.W."/>
            <person name="Cichocki N."/>
            <person name="Veneault-Fourrey C."/>
            <person name="LaButti K."/>
            <person name="Lindquist E.A."/>
            <person name="Lipzen A."/>
            <person name="Lundell T."/>
            <person name="Morin E."/>
            <person name="Murat C."/>
            <person name="Riley R."/>
            <person name="Ohm R."/>
            <person name="Sun H."/>
            <person name="Tunlid A."/>
            <person name="Henrissat B."/>
            <person name="Grigoriev I.V."/>
            <person name="Hibbett D.S."/>
            <person name="Martin F."/>
        </authorList>
    </citation>
    <scope>NUCLEOTIDE SEQUENCE [LARGE SCALE GENOMIC DNA]</scope>
    <source>
        <strain evidence="4">ATCC 200175</strain>
    </source>
</reference>
<dbReference type="InterPro" id="IPR000719">
    <property type="entry name" value="Prot_kinase_dom"/>
</dbReference>
<sequence length="173" mass="19043">MVKRELGIWRRLDHKNVVPFLGTATGFGLSGSVALVSLWMVNGTLQKFLEGYDGKLAIAHRLELLLGIANGLVYIHAFPIIHGDLNSNNVLIDETFTACLADFGYASVVGEMEQKLGYLQASKQRPGALRWAAPEQFPSDPEQPWQPTPITDIYSFGNIALQESHSSQHPALL</sequence>
<evidence type="ECO:0000313" key="4">
    <source>
        <dbReference type="Proteomes" id="UP000053647"/>
    </source>
</evidence>
<keyword evidence="4" id="KW-1185">Reference proteome</keyword>
<dbReference type="InterPro" id="IPR051681">
    <property type="entry name" value="Ser/Thr_Kinases-Pseudokinases"/>
</dbReference>
<dbReference type="PROSITE" id="PS50011">
    <property type="entry name" value="PROTEIN_KINASE_DOM"/>
    <property type="match status" value="1"/>
</dbReference>
<keyword evidence="1" id="KW-0472">Membrane</keyword>
<dbReference type="Pfam" id="PF07714">
    <property type="entry name" value="PK_Tyr_Ser-Thr"/>
    <property type="match status" value="1"/>
</dbReference>
<evidence type="ECO:0000313" key="3">
    <source>
        <dbReference type="EMBL" id="KIJ12159.1"/>
    </source>
</evidence>
<protein>
    <recommendedName>
        <fullName evidence="2">Protein kinase domain-containing protein</fullName>
    </recommendedName>
</protein>
<accession>A0A0C9STM3</accession>
<dbReference type="Proteomes" id="UP000053647">
    <property type="component" value="Unassembled WGS sequence"/>
</dbReference>
<feature type="domain" description="Protein kinase" evidence="2">
    <location>
        <begin position="1"/>
        <end position="173"/>
    </location>
</feature>
<proteinExistence type="predicted"/>
<evidence type="ECO:0000256" key="1">
    <source>
        <dbReference type="SAM" id="Phobius"/>
    </source>
</evidence>
<dbReference type="Gene3D" id="1.10.510.10">
    <property type="entry name" value="Transferase(Phosphotransferase) domain 1"/>
    <property type="match status" value="1"/>
</dbReference>
<name>A0A0C9STM3_PAXIN</name>
<organism evidence="3 4">
    <name type="scientific">Paxillus involutus ATCC 200175</name>
    <dbReference type="NCBI Taxonomy" id="664439"/>
    <lineage>
        <taxon>Eukaryota</taxon>
        <taxon>Fungi</taxon>
        <taxon>Dikarya</taxon>
        <taxon>Basidiomycota</taxon>
        <taxon>Agaricomycotina</taxon>
        <taxon>Agaricomycetes</taxon>
        <taxon>Agaricomycetidae</taxon>
        <taxon>Boletales</taxon>
        <taxon>Paxilineae</taxon>
        <taxon>Paxillaceae</taxon>
        <taxon>Paxillus</taxon>
    </lineage>
</organism>
<dbReference type="InterPro" id="IPR001245">
    <property type="entry name" value="Ser-Thr/Tyr_kinase_cat_dom"/>
</dbReference>
<dbReference type="GO" id="GO:0004674">
    <property type="term" value="F:protein serine/threonine kinase activity"/>
    <property type="evidence" value="ECO:0007669"/>
    <property type="project" value="TreeGrafter"/>
</dbReference>
<dbReference type="SUPFAM" id="SSF56112">
    <property type="entry name" value="Protein kinase-like (PK-like)"/>
    <property type="match status" value="1"/>
</dbReference>
<keyword evidence="1" id="KW-1133">Transmembrane helix</keyword>
<feature type="transmembrane region" description="Helical" evidence="1">
    <location>
        <begin position="20"/>
        <end position="41"/>
    </location>
</feature>
<dbReference type="EMBL" id="KN819367">
    <property type="protein sequence ID" value="KIJ12159.1"/>
    <property type="molecule type" value="Genomic_DNA"/>
</dbReference>
<dbReference type="GO" id="GO:0005524">
    <property type="term" value="F:ATP binding"/>
    <property type="evidence" value="ECO:0007669"/>
    <property type="project" value="InterPro"/>
</dbReference>
<dbReference type="HOGENOM" id="CLU_000288_7_18_1"/>
<reference evidence="3 4" key="1">
    <citation type="submission" date="2014-06" db="EMBL/GenBank/DDBJ databases">
        <authorList>
            <consortium name="DOE Joint Genome Institute"/>
            <person name="Kuo A."/>
            <person name="Kohler A."/>
            <person name="Nagy L.G."/>
            <person name="Floudas D."/>
            <person name="Copeland A."/>
            <person name="Barry K.W."/>
            <person name="Cichocki N."/>
            <person name="Veneault-Fourrey C."/>
            <person name="LaButti K."/>
            <person name="Lindquist E.A."/>
            <person name="Lipzen A."/>
            <person name="Lundell T."/>
            <person name="Morin E."/>
            <person name="Murat C."/>
            <person name="Sun H."/>
            <person name="Tunlid A."/>
            <person name="Henrissat B."/>
            <person name="Grigoriev I.V."/>
            <person name="Hibbett D.S."/>
            <person name="Martin F."/>
            <person name="Nordberg H.P."/>
            <person name="Cantor M.N."/>
            <person name="Hua S.X."/>
        </authorList>
    </citation>
    <scope>NUCLEOTIDE SEQUENCE [LARGE SCALE GENOMIC DNA]</scope>
    <source>
        <strain evidence="3 4">ATCC 200175</strain>
    </source>
</reference>
<keyword evidence="1" id="KW-0812">Transmembrane</keyword>
<dbReference type="InterPro" id="IPR011009">
    <property type="entry name" value="Kinase-like_dom_sf"/>
</dbReference>